<organism evidence="5 6">
    <name type="scientific">Candidatus Copromonas faecavium</name>
    <name type="common">nom. illeg.</name>
    <dbReference type="NCBI Taxonomy" id="2840740"/>
    <lineage>
        <taxon>Bacteria</taxon>
        <taxon>Bacillati</taxon>
        <taxon>Bacillota</taxon>
        <taxon>Clostridia</taxon>
        <taxon>Lachnospirales</taxon>
        <taxon>Lachnospiraceae</taxon>
        <taxon>Candidatus Copromonas (nom. illeg.)</taxon>
    </lineage>
</organism>
<evidence type="ECO:0000256" key="2">
    <source>
        <dbReference type="SAM" id="MobiDB-lite"/>
    </source>
</evidence>
<evidence type="ECO:0000259" key="4">
    <source>
        <dbReference type="Pfam" id="PF03816"/>
    </source>
</evidence>
<dbReference type="NCBIfam" id="TIGR00350">
    <property type="entry name" value="lytR_cpsA_psr"/>
    <property type="match status" value="1"/>
</dbReference>
<gene>
    <name evidence="5" type="ORF">IAB28_04585</name>
</gene>
<feature type="compositionally biased region" description="Acidic residues" evidence="2">
    <location>
        <begin position="455"/>
        <end position="488"/>
    </location>
</feature>
<dbReference type="Proteomes" id="UP000824250">
    <property type="component" value="Unassembled WGS sequence"/>
</dbReference>
<proteinExistence type="inferred from homology"/>
<dbReference type="Gene3D" id="3.40.630.190">
    <property type="entry name" value="LCP protein"/>
    <property type="match status" value="1"/>
</dbReference>
<comment type="caution">
    <text evidence="5">The sequence shown here is derived from an EMBL/GenBank/DDBJ whole genome shotgun (WGS) entry which is preliminary data.</text>
</comment>
<comment type="similarity">
    <text evidence="1">Belongs to the LytR/CpsA/Psr (LCP) family.</text>
</comment>
<evidence type="ECO:0000256" key="1">
    <source>
        <dbReference type="ARBA" id="ARBA00006068"/>
    </source>
</evidence>
<feature type="region of interest" description="Disordered" evidence="2">
    <location>
        <begin position="1"/>
        <end position="81"/>
    </location>
</feature>
<dbReference type="PANTHER" id="PTHR33392:SF6">
    <property type="entry name" value="POLYISOPRENYL-TEICHOIC ACID--PEPTIDOGLYCAN TEICHOIC ACID TRANSFERASE TAGU"/>
    <property type="match status" value="1"/>
</dbReference>
<keyword evidence="3" id="KW-1133">Transmembrane helix</keyword>
<dbReference type="Pfam" id="PF03816">
    <property type="entry name" value="LytR_cpsA_psr"/>
    <property type="match status" value="1"/>
</dbReference>
<feature type="compositionally biased region" description="Polar residues" evidence="2">
    <location>
        <begin position="506"/>
        <end position="525"/>
    </location>
</feature>
<accession>A0A9D1A3A1</accession>
<name>A0A9D1A3A1_9FIRM</name>
<feature type="transmembrane region" description="Helical" evidence="3">
    <location>
        <begin position="90"/>
        <end position="113"/>
    </location>
</feature>
<dbReference type="InterPro" id="IPR050922">
    <property type="entry name" value="LytR/CpsA/Psr_CW_biosynth"/>
</dbReference>
<evidence type="ECO:0000256" key="3">
    <source>
        <dbReference type="SAM" id="Phobius"/>
    </source>
</evidence>
<feature type="domain" description="Cell envelope-related transcriptional attenuator" evidence="4">
    <location>
        <begin position="167"/>
        <end position="323"/>
    </location>
</feature>
<evidence type="ECO:0000313" key="5">
    <source>
        <dbReference type="EMBL" id="HIR05224.1"/>
    </source>
</evidence>
<feature type="compositionally biased region" description="Low complexity" evidence="2">
    <location>
        <begin position="562"/>
        <end position="578"/>
    </location>
</feature>
<reference evidence="5" key="2">
    <citation type="journal article" date="2021" name="PeerJ">
        <title>Extensive microbial diversity within the chicken gut microbiome revealed by metagenomics and culture.</title>
        <authorList>
            <person name="Gilroy R."/>
            <person name="Ravi A."/>
            <person name="Getino M."/>
            <person name="Pursley I."/>
            <person name="Horton D.L."/>
            <person name="Alikhan N.F."/>
            <person name="Baker D."/>
            <person name="Gharbi K."/>
            <person name="Hall N."/>
            <person name="Watson M."/>
            <person name="Adriaenssens E.M."/>
            <person name="Foster-Nyarko E."/>
            <person name="Jarju S."/>
            <person name="Secka A."/>
            <person name="Antonio M."/>
            <person name="Oren A."/>
            <person name="Chaudhuri R.R."/>
            <person name="La Ragione R."/>
            <person name="Hildebrand F."/>
            <person name="Pallen M.J."/>
        </authorList>
    </citation>
    <scope>NUCLEOTIDE SEQUENCE</scope>
    <source>
        <strain evidence="5">CHK180-2868</strain>
    </source>
</reference>
<dbReference type="EMBL" id="DVGC01000025">
    <property type="protein sequence ID" value="HIR05224.1"/>
    <property type="molecule type" value="Genomic_DNA"/>
</dbReference>
<reference evidence="5" key="1">
    <citation type="submission" date="2020-10" db="EMBL/GenBank/DDBJ databases">
        <authorList>
            <person name="Gilroy R."/>
        </authorList>
    </citation>
    <scope>NUCLEOTIDE SEQUENCE</scope>
    <source>
        <strain evidence="5">CHK180-2868</strain>
    </source>
</reference>
<dbReference type="PANTHER" id="PTHR33392">
    <property type="entry name" value="POLYISOPRENYL-TEICHOIC ACID--PEPTIDOGLYCAN TEICHOIC ACID TRANSFERASE TAGU"/>
    <property type="match status" value="1"/>
</dbReference>
<keyword evidence="3" id="KW-0472">Membrane</keyword>
<dbReference type="AlphaFoldDB" id="A0A9D1A3A1"/>
<feature type="compositionally biased region" description="Gly residues" evidence="2">
    <location>
        <begin position="53"/>
        <end position="71"/>
    </location>
</feature>
<feature type="compositionally biased region" description="Low complexity" evidence="2">
    <location>
        <begin position="595"/>
        <end position="614"/>
    </location>
</feature>
<sequence>MNYEDELERVRAKRSRRQETHKAAAAGPRDSKADNRFISLAEPGSRASRAAGAGNGGSHGNGGNYGSGGNHGSYRRRKNGRKKWSTKKKIIVGVIAGLVILILAAVIGVYAYIQYNLGQMNSHEFRTSEVENPNISLEMKERMEQGYWTLAVFGLDSRDSSTGKGNRADVIMIVNLDRATGEIKLASVYRDTYMDIGDGTFNKINEAYAKGGPELAVKALNKNLDLNITNYAAFNWAAVATAINILGGVDIDISRAEFYYINAFITETVQGTGIGSTQLKSAGLNHLDGVQAVAYGRLRLMDSDYARVERQRLVIEKAFEKAKSADLATLESLVAHMVQMCATNVEFGDIFPLAQNVTKYHLGDSLGFPSARGEERIRIGRNNLSCIVPQTLTSNVSNLHSFLFGEEDYEPSSTVQSISAHISEVSGMYHEGTEATRAATDNGYIPSTTAAAAETPEELEQSSEGESTSEGESASDGETLEGESESGEESSTLYPGQSLPGAASDESGTNGYPGTSAGSGQSTNGTSPTSSTDRPRSPADITPTTEAPYGPGYESSGSVQEATTAVSPETSPTAPSTSIIVVEPSTTAGQTTDGPASETTAASGTTAAAPSSPADETLAAGSTNGPAAASGL</sequence>
<evidence type="ECO:0000313" key="6">
    <source>
        <dbReference type="Proteomes" id="UP000824250"/>
    </source>
</evidence>
<dbReference type="InterPro" id="IPR004474">
    <property type="entry name" value="LytR_CpsA_psr"/>
</dbReference>
<feature type="compositionally biased region" description="Polar residues" evidence="2">
    <location>
        <begin position="584"/>
        <end position="594"/>
    </location>
</feature>
<feature type="region of interest" description="Disordered" evidence="2">
    <location>
        <begin position="451"/>
        <end position="632"/>
    </location>
</feature>
<keyword evidence="3" id="KW-0812">Transmembrane</keyword>
<protein>
    <submittedName>
        <fullName evidence="5">LCP family protein</fullName>
    </submittedName>
</protein>